<accession>A0A225WPD9</accession>
<sequence length="150" mass="16959">MDISTRLNDDDEPDWEFEDSDHEDGADVTPPANEEEDESHVEVVTPPVESFLAQYTLTANKYVGGFIEESGIHIVRDREVTETYKDRGELGLFSLFSGRFAPLVQHDAHVEGKPNATVFEIATYIGTEIVMRIIPLTEINVLRYQKLFLG</sequence>
<feature type="compositionally biased region" description="Acidic residues" evidence="1">
    <location>
        <begin position="9"/>
        <end position="26"/>
    </location>
</feature>
<evidence type="ECO:0000313" key="3">
    <source>
        <dbReference type="Proteomes" id="UP000198211"/>
    </source>
</evidence>
<dbReference type="Proteomes" id="UP000198211">
    <property type="component" value="Unassembled WGS sequence"/>
</dbReference>
<dbReference type="OrthoDB" id="127912at2759"/>
<reference evidence="3" key="1">
    <citation type="submission" date="2017-03" db="EMBL/GenBank/DDBJ databases">
        <title>Phytopthora megakarya and P. palmivora, two closely related causual agents of cacao black pod achieved similar genome size and gene model numbers by different mechanisms.</title>
        <authorList>
            <person name="Ali S."/>
            <person name="Shao J."/>
            <person name="Larry D.J."/>
            <person name="Kronmiller B."/>
            <person name="Shen D."/>
            <person name="Strem M.D."/>
            <person name="Melnick R.L."/>
            <person name="Guiltinan M.J."/>
            <person name="Tyler B.M."/>
            <person name="Meinhardt L.W."/>
            <person name="Bailey B.A."/>
        </authorList>
    </citation>
    <scope>NUCLEOTIDE SEQUENCE [LARGE SCALE GENOMIC DNA]</scope>
    <source>
        <strain evidence="3">zdho120</strain>
    </source>
</reference>
<feature type="region of interest" description="Disordered" evidence="1">
    <location>
        <begin position="1"/>
        <end position="40"/>
    </location>
</feature>
<evidence type="ECO:0000256" key="1">
    <source>
        <dbReference type="SAM" id="MobiDB-lite"/>
    </source>
</evidence>
<comment type="caution">
    <text evidence="2">The sequence shown here is derived from an EMBL/GenBank/DDBJ whole genome shotgun (WGS) entry which is preliminary data.</text>
</comment>
<protein>
    <submittedName>
        <fullName evidence="2">Uncharacterized protein</fullName>
    </submittedName>
</protein>
<keyword evidence="3" id="KW-1185">Reference proteome</keyword>
<dbReference type="AlphaFoldDB" id="A0A225WPD9"/>
<gene>
    <name evidence="2" type="ORF">PHMEG_0006857</name>
</gene>
<dbReference type="EMBL" id="NBNE01000509">
    <property type="protein sequence ID" value="OWZ18969.1"/>
    <property type="molecule type" value="Genomic_DNA"/>
</dbReference>
<evidence type="ECO:0000313" key="2">
    <source>
        <dbReference type="EMBL" id="OWZ18969.1"/>
    </source>
</evidence>
<proteinExistence type="predicted"/>
<organism evidence="2 3">
    <name type="scientific">Phytophthora megakarya</name>
    <dbReference type="NCBI Taxonomy" id="4795"/>
    <lineage>
        <taxon>Eukaryota</taxon>
        <taxon>Sar</taxon>
        <taxon>Stramenopiles</taxon>
        <taxon>Oomycota</taxon>
        <taxon>Peronosporomycetes</taxon>
        <taxon>Peronosporales</taxon>
        <taxon>Peronosporaceae</taxon>
        <taxon>Phytophthora</taxon>
    </lineage>
</organism>
<name>A0A225WPD9_9STRA</name>